<dbReference type="InterPro" id="IPR018062">
    <property type="entry name" value="HTH_AraC-typ_CS"/>
</dbReference>
<evidence type="ECO:0000256" key="1">
    <source>
        <dbReference type="ARBA" id="ARBA00023015"/>
    </source>
</evidence>
<accession>A0A1H2LHK6</accession>
<protein>
    <submittedName>
        <fullName evidence="6">Transcriptional regulator, AraC family</fullName>
    </submittedName>
</protein>
<dbReference type="PRINTS" id="PR00032">
    <property type="entry name" value="HTHARAC"/>
</dbReference>
<keyword evidence="3" id="KW-0804">Transcription</keyword>
<dbReference type="PROSITE" id="PS01124">
    <property type="entry name" value="HTH_ARAC_FAMILY_2"/>
    <property type="match status" value="1"/>
</dbReference>
<dbReference type="SMART" id="SM00342">
    <property type="entry name" value="HTH_ARAC"/>
    <property type="match status" value="1"/>
</dbReference>
<organism evidence="6 7">
    <name type="scientific">Jiangella alkaliphila</name>
    <dbReference type="NCBI Taxonomy" id="419479"/>
    <lineage>
        <taxon>Bacteria</taxon>
        <taxon>Bacillati</taxon>
        <taxon>Actinomycetota</taxon>
        <taxon>Actinomycetes</taxon>
        <taxon>Jiangellales</taxon>
        <taxon>Jiangellaceae</taxon>
        <taxon>Jiangella</taxon>
    </lineage>
</organism>
<keyword evidence="1" id="KW-0805">Transcription regulation</keyword>
<evidence type="ECO:0000259" key="5">
    <source>
        <dbReference type="PROSITE" id="PS01124"/>
    </source>
</evidence>
<dbReference type="Proteomes" id="UP000182977">
    <property type="component" value="Chromosome I"/>
</dbReference>
<keyword evidence="7" id="KW-1185">Reference proteome</keyword>
<proteinExistence type="predicted"/>
<name>A0A1H2LHK6_9ACTN</name>
<dbReference type="GO" id="GO:0003700">
    <property type="term" value="F:DNA-binding transcription factor activity"/>
    <property type="evidence" value="ECO:0007669"/>
    <property type="project" value="InterPro"/>
</dbReference>
<dbReference type="Gene3D" id="1.10.10.60">
    <property type="entry name" value="Homeodomain-like"/>
    <property type="match status" value="2"/>
</dbReference>
<feature type="domain" description="HTH araC/xylS-type" evidence="5">
    <location>
        <begin position="179"/>
        <end position="277"/>
    </location>
</feature>
<gene>
    <name evidence="6" type="ORF">SAMN04488563_6184</name>
</gene>
<dbReference type="InterPro" id="IPR009057">
    <property type="entry name" value="Homeodomain-like_sf"/>
</dbReference>
<dbReference type="InterPro" id="IPR050204">
    <property type="entry name" value="AraC_XylS_family_regulators"/>
</dbReference>
<dbReference type="PANTHER" id="PTHR46796">
    <property type="entry name" value="HTH-TYPE TRANSCRIPTIONAL ACTIVATOR RHAS-RELATED"/>
    <property type="match status" value="1"/>
</dbReference>
<dbReference type="AlphaFoldDB" id="A0A1H2LHK6"/>
<dbReference type="SUPFAM" id="SSF46689">
    <property type="entry name" value="Homeodomain-like"/>
    <property type="match status" value="2"/>
</dbReference>
<evidence type="ECO:0000313" key="6">
    <source>
        <dbReference type="EMBL" id="SDU80543.1"/>
    </source>
</evidence>
<evidence type="ECO:0000256" key="3">
    <source>
        <dbReference type="ARBA" id="ARBA00023163"/>
    </source>
</evidence>
<dbReference type="EMBL" id="LT629791">
    <property type="protein sequence ID" value="SDU80543.1"/>
    <property type="molecule type" value="Genomic_DNA"/>
</dbReference>
<dbReference type="PANTHER" id="PTHR46796:SF6">
    <property type="entry name" value="ARAC SUBFAMILY"/>
    <property type="match status" value="1"/>
</dbReference>
<dbReference type="STRING" id="419479.SAMN04488563_6184"/>
<sequence length="296" mass="31921">MDRGLGARRSELRWPGLRTVYCWHPPTGGVSVSGAQQIGVSFAEHHGVVTESGGRRERFDIRPGDVFANGWSRVYWSEVTRPDELVEIYPGDELLRAAAGASRTPEIEPLRGVRDPVVLGTASILKRAHLGVAHVDSLLAGTLAHRLAEHVVGHYAGIAPPGRGRGRAGAGRLDRVLLDRVAGVVEDRLGDPLTVDDLAAAATLSPFHFARAFKASTGLAPHEYVTSRRMERAKSLLLSTRLSVPEIAYSVGFSNVSHFRRVFRRHTGFLPSDLRPARTAGSDPPGADGRLTGLAS</sequence>
<dbReference type="GO" id="GO:0043565">
    <property type="term" value="F:sequence-specific DNA binding"/>
    <property type="evidence" value="ECO:0007669"/>
    <property type="project" value="InterPro"/>
</dbReference>
<dbReference type="InterPro" id="IPR020449">
    <property type="entry name" value="Tscrpt_reg_AraC-type_HTH"/>
</dbReference>
<dbReference type="Pfam" id="PF12833">
    <property type="entry name" value="HTH_18"/>
    <property type="match status" value="1"/>
</dbReference>
<keyword evidence="2" id="KW-0238">DNA-binding</keyword>
<dbReference type="InterPro" id="IPR018060">
    <property type="entry name" value="HTH_AraC"/>
</dbReference>
<evidence type="ECO:0000256" key="2">
    <source>
        <dbReference type="ARBA" id="ARBA00023125"/>
    </source>
</evidence>
<dbReference type="RefSeq" id="WP_052762965.1">
    <property type="nucleotide sequence ID" value="NZ_LBMC01000046.1"/>
</dbReference>
<evidence type="ECO:0000256" key="4">
    <source>
        <dbReference type="SAM" id="MobiDB-lite"/>
    </source>
</evidence>
<evidence type="ECO:0000313" key="7">
    <source>
        <dbReference type="Proteomes" id="UP000182977"/>
    </source>
</evidence>
<feature type="region of interest" description="Disordered" evidence="4">
    <location>
        <begin position="274"/>
        <end position="296"/>
    </location>
</feature>
<dbReference type="PROSITE" id="PS00041">
    <property type="entry name" value="HTH_ARAC_FAMILY_1"/>
    <property type="match status" value="1"/>
</dbReference>
<reference evidence="7" key="1">
    <citation type="submission" date="2016-10" db="EMBL/GenBank/DDBJ databases">
        <authorList>
            <person name="Varghese N."/>
            <person name="Submissions S."/>
        </authorList>
    </citation>
    <scope>NUCLEOTIDE SEQUENCE [LARGE SCALE GENOMIC DNA]</scope>
    <source>
        <strain evidence="7">DSM 45079</strain>
    </source>
</reference>